<dbReference type="PANTHER" id="PTHR36617">
    <property type="entry name" value="PROTEIN, PUTATIVE-RELATED"/>
    <property type="match status" value="1"/>
</dbReference>
<organism evidence="1 2">
    <name type="scientific">Dipteronia sinensis</name>
    <dbReference type="NCBI Taxonomy" id="43782"/>
    <lineage>
        <taxon>Eukaryota</taxon>
        <taxon>Viridiplantae</taxon>
        <taxon>Streptophyta</taxon>
        <taxon>Embryophyta</taxon>
        <taxon>Tracheophyta</taxon>
        <taxon>Spermatophyta</taxon>
        <taxon>Magnoliopsida</taxon>
        <taxon>eudicotyledons</taxon>
        <taxon>Gunneridae</taxon>
        <taxon>Pentapetalae</taxon>
        <taxon>rosids</taxon>
        <taxon>malvids</taxon>
        <taxon>Sapindales</taxon>
        <taxon>Sapindaceae</taxon>
        <taxon>Hippocastanoideae</taxon>
        <taxon>Acereae</taxon>
        <taxon>Dipteronia</taxon>
    </lineage>
</organism>
<keyword evidence="2" id="KW-1185">Reference proteome</keyword>
<sequence>MGAPLTTVIYFLFLKKQKASFPFKSCEIPLGAVENKAVCDGWIDVPSEMWTVVANLLKDETTSNRVLRYGLKVVNGNGRRGNFWDIPVRENARLNVVCPRTYALAVQKHGVIHDFMMWQDGKWVWVVPMHRPLFDRGKEQWRIFKSFLDCITIRNSVANVFAWSHLADGMFSVSSFLSYLENSPLDSHFDFNLVWKGISHPKTEIFIWQLIPERILVCQVL</sequence>
<evidence type="ECO:0008006" key="3">
    <source>
        <dbReference type="Google" id="ProtNLM"/>
    </source>
</evidence>
<accession>A0AAD9ZK17</accession>
<dbReference type="PANTHER" id="PTHR36617:SF5">
    <property type="entry name" value="OS05G0421675 PROTEIN"/>
    <property type="match status" value="1"/>
</dbReference>
<gene>
    <name evidence="1" type="ORF">Dsin_029980</name>
</gene>
<proteinExistence type="predicted"/>
<dbReference type="Proteomes" id="UP001281410">
    <property type="component" value="Unassembled WGS sequence"/>
</dbReference>
<evidence type="ECO:0000313" key="2">
    <source>
        <dbReference type="Proteomes" id="UP001281410"/>
    </source>
</evidence>
<protein>
    <recommendedName>
        <fullName evidence="3">Reverse transcriptase zinc-binding domain-containing protein</fullName>
    </recommendedName>
</protein>
<name>A0AAD9ZK17_9ROSI</name>
<evidence type="ECO:0000313" key="1">
    <source>
        <dbReference type="EMBL" id="KAK3182694.1"/>
    </source>
</evidence>
<dbReference type="EMBL" id="JANJYJ010000010">
    <property type="protein sequence ID" value="KAK3182694.1"/>
    <property type="molecule type" value="Genomic_DNA"/>
</dbReference>
<comment type="caution">
    <text evidence="1">The sequence shown here is derived from an EMBL/GenBank/DDBJ whole genome shotgun (WGS) entry which is preliminary data.</text>
</comment>
<reference evidence="1" key="1">
    <citation type="journal article" date="2023" name="Plant J.">
        <title>Genome sequences and population genomics provide insights into the demographic history, inbreeding, and mutation load of two 'living fossil' tree species of Dipteronia.</title>
        <authorList>
            <person name="Feng Y."/>
            <person name="Comes H.P."/>
            <person name="Chen J."/>
            <person name="Zhu S."/>
            <person name="Lu R."/>
            <person name="Zhang X."/>
            <person name="Li P."/>
            <person name="Qiu J."/>
            <person name="Olsen K.M."/>
            <person name="Qiu Y."/>
        </authorList>
    </citation>
    <scope>NUCLEOTIDE SEQUENCE</scope>
    <source>
        <strain evidence="1">NBL</strain>
    </source>
</reference>
<dbReference type="AlphaFoldDB" id="A0AAD9ZK17"/>